<name>A0ABX6UXZ4_9PAST</name>
<dbReference type="Proteomes" id="UP000663069">
    <property type="component" value="Chromosome"/>
</dbReference>
<accession>A0ABX6UXZ4</accession>
<protein>
    <submittedName>
        <fullName evidence="1">Uncharacterized protein</fullName>
    </submittedName>
</protein>
<organism evidence="1 2">
    <name type="scientific">Rodentibacter haemolyticus</name>
    <dbReference type="NCBI Taxonomy" id="2778911"/>
    <lineage>
        <taxon>Bacteria</taxon>
        <taxon>Pseudomonadati</taxon>
        <taxon>Pseudomonadota</taxon>
        <taxon>Gammaproteobacteria</taxon>
        <taxon>Pasteurellales</taxon>
        <taxon>Pasteurellaceae</taxon>
        <taxon>Rodentibacter</taxon>
    </lineage>
</organism>
<gene>
    <name evidence="1" type="ORF">IHV77_10075</name>
</gene>
<evidence type="ECO:0000313" key="1">
    <source>
        <dbReference type="EMBL" id="QPB42243.1"/>
    </source>
</evidence>
<dbReference type="RefSeq" id="WP_194811825.1">
    <property type="nucleotide sequence ID" value="NZ_CP063056.1"/>
</dbReference>
<reference evidence="1 2" key="1">
    <citation type="submission" date="2020-10" db="EMBL/GenBank/DDBJ databases">
        <title>Genome Sequencing of Rodentibacter spp. strain DSM111151.</title>
        <authorList>
            <person name="Benga L."/>
            <person name="Lautwein T."/>
        </authorList>
    </citation>
    <scope>NUCLEOTIDE SEQUENCE [LARGE SCALE GENOMIC DNA]</scope>
    <source>
        <strain evidence="1 2">DSM 111151</strain>
    </source>
</reference>
<evidence type="ECO:0000313" key="2">
    <source>
        <dbReference type="Proteomes" id="UP000663069"/>
    </source>
</evidence>
<dbReference type="EMBL" id="CP063056">
    <property type="protein sequence ID" value="QPB42243.1"/>
    <property type="molecule type" value="Genomic_DNA"/>
</dbReference>
<sequence>MSQSTQKLVLFAQAVGADIKALTKRIDDLINQPAQVDLTQVREEITQAINGLRNQLAGGELDESLDTLKEIADKLKEDSNVAVAITQKLTELNGKITALEQEINLDLLTTYNQAKQELKNG</sequence>
<proteinExistence type="predicted"/>
<keyword evidence="2" id="KW-1185">Reference proteome</keyword>